<accession>B1ZMN5</accession>
<keyword evidence="1 3" id="KW-0378">Hydrolase</keyword>
<dbReference type="PANTHER" id="PTHR48081">
    <property type="entry name" value="AB HYDROLASE SUPERFAMILY PROTEIN C4A8.06C"/>
    <property type="match status" value="1"/>
</dbReference>
<organism evidence="3 4">
    <name type="scientific">Opitutus terrae (strain DSM 11246 / JCM 15787 / PB90-1)</name>
    <dbReference type="NCBI Taxonomy" id="452637"/>
    <lineage>
        <taxon>Bacteria</taxon>
        <taxon>Pseudomonadati</taxon>
        <taxon>Verrucomicrobiota</taxon>
        <taxon>Opitutia</taxon>
        <taxon>Opitutales</taxon>
        <taxon>Opitutaceae</taxon>
        <taxon>Opitutus</taxon>
    </lineage>
</organism>
<dbReference type="Pfam" id="PF20434">
    <property type="entry name" value="BD-FAE"/>
    <property type="match status" value="1"/>
</dbReference>
<dbReference type="EMBL" id="CP001032">
    <property type="protein sequence ID" value="ACB74380.1"/>
    <property type="molecule type" value="Genomic_DNA"/>
</dbReference>
<dbReference type="STRING" id="452637.Oter_1092"/>
<reference evidence="3 4" key="1">
    <citation type="journal article" date="2011" name="J. Bacteriol.">
        <title>Genome sequence of the verrucomicrobium Opitutus terrae PB90-1, an abundant inhabitant of rice paddy soil ecosystems.</title>
        <authorList>
            <person name="van Passel M.W."/>
            <person name="Kant R."/>
            <person name="Palva A."/>
            <person name="Copeland A."/>
            <person name="Lucas S."/>
            <person name="Lapidus A."/>
            <person name="Glavina del Rio T."/>
            <person name="Pitluck S."/>
            <person name="Goltsman E."/>
            <person name="Clum A."/>
            <person name="Sun H."/>
            <person name="Schmutz J."/>
            <person name="Larimer F.W."/>
            <person name="Land M.L."/>
            <person name="Hauser L."/>
            <person name="Kyrpides N."/>
            <person name="Mikhailova N."/>
            <person name="Richardson P.P."/>
            <person name="Janssen P.H."/>
            <person name="de Vos W.M."/>
            <person name="Smidt H."/>
        </authorList>
    </citation>
    <scope>NUCLEOTIDE SEQUENCE [LARGE SCALE GENOMIC DNA]</scope>
    <source>
        <strain evidence="4">DSM 11246 / JCM 15787 / PB90-1</strain>
    </source>
</reference>
<dbReference type="eggNOG" id="COG0657">
    <property type="taxonomic scope" value="Bacteria"/>
</dbReference>
<gene>
    <name evidence="3" type="ordered locus">Oter_1092</name>
</gene>
<dbReference type="HOGENOM" id="CLU_012494_4_6_0"/>
<evidence type="ECO:0000256" key="1">
    <source>
        <dbReference type="ARBA" id="ARBA00022801"/>
    </source>
</evidence>
<dbReference type="SUPFAM" id="SSF53474">
    <property type="entry name" value="alpha/beta-Hydrolases"/>
    <property type="match status" value="1"/>
</dbReference>
<dbReference type="InterPro" id="IPR029058">
    <property type="entry name" value="AB_hydrolase_fold"/>
</dbReference>
<protein>
    <submittedName>
        <fullName evidence="3">Alpha/beta hydrolase fold-3 domain protein</fullName>
    </submittedName>
</protein>
<keyword evidence="4" id="KW-1185">Reference proteome</keyword>
<feature type="domain" description="BD-FAE-like" evidence="2">
    <location>
        <begin position="48"/>
        <end position="151"/>
    </location>
</feature>
<dbReference type="GO" id="GO:0016787">
    <property type="term" value="F:hydrolase activity"/>
    <property type="evidence" value="ECO:0007669"/>
    <property type="project" value="UniProtKB-KW"/>
</dbReference>
<dbReference type="Gene3D" id="3.40.50.1820">
    <property type="entry name" value="alpha/beta hydrolase"/>
    <property type="match status" value="1"/>
</dbReference>
<dbReference type="Proteomes" id="UP000007013">
    <property type="component" value="Chromosome"/>
</dbReference>
<dbReference type="KEGG" id="ote:Oter_1092"/>
<dbReference type="AlphaFoldDB" id="B1ZMN5"/>
<proteinExistence type="predicted"/>
<dbReference type="PANTHER" id="PTHR48081:SF9">
    <property type="entry name" value="CARBOXYLESTERASE"/>
    <property type="match status" value="1"/>
</dbReference>
<sequence>MAVAVIGAVHALVSTNAFGDQAGISVLSDAAYKTGPDLTEYEASRCKLDVYLPAARQDFPTLIWLHGGGLTAGKKEDASNIARLLAERGVAVVVPNYRLSAKAPYPAYIDDSAAAVAWTVRHIAEHGGRRERVFLGGHSAGAYLVLMVGLNPAYLEKYELQPGALAGLIPVAGQTLTHYTIREERGLPKATIIADEAAPLHHVKSGLPPLLVVWAEHDMEMRAEENLLLVSALKAAGQKDVRTLVLPNRHHGTTVSEFGESDDQLLEAIVTFVGAKR</sequence>
<name>B1ZMN5_OPITP</name>
<evidence type="ECO:0000313" key="3">
    <source>
        <dbReference type="EMBL" id="ACB74380.1"/>
    </source>
</evidence>
<dbReference type="InterPro" id="IPR050300">
    <property type="entry name" value="GDXG_lipolytic_enzyme"/>
</dbReference>
<evidence type="ECO:0000259" key="2">
    <source>
        <dbReference type="Pfam" id="PF20434"/>
    </source>
</evidence>
<dbReference type="InterPro" id="IPR049492">
    <property type="entry name" value="BD-FAE-like_dom"/>
</dbReference>
<evidence type="ECO:0000313" key="4">
    <source>
        <dbReference type="Proteomes" id="UP000007013"/>
    </source>
</evidence>